<comment type="caution">
    <text evidence="1">The sequence shown here is derived from an EMBL/GenBank/DDBJ whole genome shotgun (WGS) entry which is preliminary data.</text>
</comment>
<dbReference type="EMBL" id="BART01015856">
    <property type="protein sequence ID" value="GAG75413.1"/>
    <property type="molecule type" value="Genomic_DNA"/>
</dbReference>
<organism evidence="1">
    <name type="scientific">marine sediment metagenome</name>
    <dbReference type="NCBI Taxonomy" id="412755"/>
    <lineage>
        <taxon>unclassified sequences</taxon>
        <taxon>metagenomes</taxon>
        <taxon>ecological metagenomes</taxon>
    </lineage>
</organism>
<feature type="non-terminal residue" evidence="1">
    <location>
        <position position="135"/>
    </location>
</feature>
<reference evidence="1" key="1">
    <citation type="journal article" date="2014" name="Front. Microbiol.">
        <title>High frequency of phylogenetically diverse reductive dehalogenase-homologous genes in deep subseafloor sedimentary metagenomes.</title>
        <authorList>
            <person name="Kawai M."/>
            <person name="Futagami T."/>
            <person name="Toyoda A."/>
            <person name="Takaki Y."/>
            <person name="Nishi S."/>
            <person name="Hori S."/>
            <person name="Arai W."/>
            <person name="Tsubouchi T."/>
            <person name="Morono Y."/>
            <person name="Uchiyama I."/>
            <person name="Ito T."/>
            <person name="Fujiyama A."/>
            <person name="Inagaki F."/>
            <person name="Takami H."/>
        </authorList>
    </citation>
    <scope>NUCLEOTIDE SEQUENCE</scope>
    <source>
        <strain evidence="1">Expedition CK06-06</strain>
    </source>
</reference>
<accession>X1AT14</accession>
<sequence length="135" mass="15308">MARISPETKKSLAGAIGLDCAFGKPSTLYGKIFSELSLVPFFNLPVPGCNGRRSDSGYSKDYGRWCYNHECLVCKEGLRDDVGGKESCRKCRCNFSGCKACKFKYLYKNQVLQLKDIDYCKYHLQDNECVIRRCS</sequence>
<proteinExistence type="predicted"/>
<evidence type="ECO:0000313" key="1">
    <source>
        <dbReference type="EMBL" id="GAG75413.1"/>
    </source>
</evidence>
<gene>
    <name evidence="1" type="ORF">S01H4_30676</name>
</gene>
<protein>
    <submittedName>
        <fullName evidence="1">Uncharacterized protein</fullName>
    </submittedName>
</protein>
<dbReference type="AlphaFoldDB" id="X1AT14"/>
<name>X1AT14_9ZZZZ</name>